<dbReference type="PROSITE" id="PS00010">
    <property type="entry name" value="ASX_HYDROXYL"/>
    <property type="match status" value="6"/>
</dbReference>
<feature type="region of interest" description="Disordered" evidence="9">
    <location>
        <begin position="465"/>
        <end position="489"/>
    </location>
</feature>
<gene>
    <name evidence="14" type="ORF">QR680_016845</name>
</gene>
<keyword evidence="10" id="KW-0812">Transmembrane</keyword>
<dbReference type="Pfam" id="PF00008">
    <property type="entry name" value="EGF"/>
    <property type="match status" value="9"/>
</dbReference>
<feature type="disulfide bond" evidence="8">
    <location>
        <begin position="1390"/>
        <end position="1399"/>
    </location>
</feature>
<dbReference type="FunFam" id="2.10.25.10:FF:000006">
    <property type="entry name" value="Versican core protein-like isoform 1"/>
    <property type="match status" value="1"/>
</dbReference>
<dbReference type="PROSITE" id="PS00022">
    <property type="entry name" value="EGF_1"/>
    <property type="match status" value="24"/>
</dbReference>
<evidence type="ECO:0000313" key="15">
    <source>
        <dbReference type="Proteomes" id="UP001175271"/>
    </source>
</evidence>
<sequence length="1795" mass="195576">MLRVRLSVLLIVLLDVFGGVLGRPCNSNVCFNGGSCVIDDSGRVFQCLCPSGFTGTLCESGVLPCTLDCGANGKCVNDGEEKCECAPGFSGQFCADKDESCLTNACPRGQICLDDGEFAKCVDDPCNENQCANNSTCVSGKDFSYQCECSLGFTGKFCEDDLDECEFSPCKNGASCVNTSPGFHCQCTPSFTGDLCQKPAGFCARKPCQNGGECVEQLTGYRCQCGPEWTGRDCDTPVPKCRCENPRHECTLVRGRPECRCPEGFEGADCGKRIDVCEKVNNCRNGGQCIGNSNSSSCICPSNFSGEFCEIPLGECLVEGRKCENGGICRRNLVGEVCECPRAFNGKWCEKQRFSALGTTKPDLCPKGYCFNNGTCSAGIGSLHCSCQPGFTGSRCESPVDPCYNHLCENGATCIPGDENSYSCRCREGFVGSFCELTCDCAEHQECAVNSAKDGVLCITVASSSPPPTTSTATTTTSAPEVTEAPTTVPPTTVVTATTTARIVTQQSTNTPVVVPLEDLYNVTSCDACVGAERCLQLDTRRFCVCPKNKDGKFCEKPLEVCASLNCTRFQECRVERTSRDVVAKCACPPGFTGEKCDQATTVTFTQNSLYLHQSKNIFIGSPSHSAAYSVDFSFRTTAPNVLFVAGETILGQKQFFLGLSAGRLEMNVSSQTFSELLDFSLNDGLWYRILLNKTSEGTVLRVFEEHGYLLAERSFGVQQWEVFSTRFGMTDAGFMVGCLRDIRVDGDDVDPTDSARSVDVRPGCERRVQCEADTCQNGARCVDLWTDFRCECRRPFLPPYCINKLEEFTFGHRNESSLLSLKLRTEETAALKQRTDVSFLLRTNARDGSIVYLGEKGDDVATFVSLELINGRIVAKSRLGGKRIMETEGGAVVNDNKAHLIELRRYNNNLKVFVDEKEDSQFTIDRPFNHPLLADQVLLGSDENGNSRFLKGSLQDVRVNDKNVLLQENRPSFQVEPFGQVLSRKNLLKGTISDDVCADVIPCMHGTCQNTFNDYECQCNRGWMGRNCEVKDFCVDHQCPEYATCLNTHGGFVCKSTATFYQSSFIKYKIAMPSSPAMARNYNMSFSVRTRTTDGHLLRLQSSSETLSLSFADRNLVVVYSNQSDTVQDEMNHLIIDGDWHTVTLAEDPDSQRLVVSIDEEEFRSTARSSFSLKHFVMDRNAVVSVGRTYNASGFEGCLRDLQISQLPEFSFLSRAKFGGHLDATIHFAPEARENVVEAGCESTAQCGRIDPCKNGASCRDLFNLRKCECLPGFEGDLCEVNVDECALLGLDACGSHGVCIDSIGTHSCRCEKGFNGTRCDQPVDMCTSNPCENNAKCSSVGGKAVCQCDEPFVGSRCQQRKTANCSVNPCENQSECLDLSESSFSCQCRDGFEGLLCGVPIDNCVGNACQHGALCISNGTSYSCECATGFEGEFCENPVDTCGRLSPCVHGTCKNVWNGFLCECAPGYEGARCDVSVDECARFPCMNNATCSNVAGGHRCDCQKFYLGEQCEVAGICASAPCVHGECVQHSATEHSCECSRGFTGVFCEEQIDFCRNDPCENGATCIKEIGAFRCACIPGFSGDTCGIDIDECAAKPCRNGGECIDRVNGFECRCNGTGFRGPVCQEDIDECLQEPDSCQHGRCSNSPGSYHCECEDGFIGRRCNVVNPCLPDALNRTLHNCVHGDCARPSVLTLDSGRDVAEHECDCLEGFSGPQCTHMVEKRRSITLSYIVGPVVSIFVVLCLLGCALFCFVARGKGATQGTYSPSNQEMTGARMHPMTTMIKQPPEERLI</sequence>
<dbReference type="SMART" id="SM00274">
    <property type="entry name" value="FOLN"/>
    <property type="match status" value="4"/>
</dbReference>
<dbReference type="Pfam" id="PF02210">
    <property type="entry name" value="Laminin_G_2"/>
    <property type="match status" value="2"/>
</dbReference>
<feature type="domain" description="EGF-like" evidence="13">
    <location>
        <begin position="1630"/>
        <end position="1667"/>
    </location>
</feature>
<dbReference type="InterPro" id="IPR013032">
    <property type="entry name" value="EGF-like_CS"/>
</dbReference>
<dbReference type="InterPro" id="IPR001791">
    <property type="entry name" value="Laminin_G"/>
</dbReference>
<dbReference type="InterPro" id="IPR009030">
    <property type="entry name" value="Growth_fac_rcpt_cys_sf"/>
</dbReference>
<dbReference type="FunFam" id="2.10.25.10:FF:000066">
    <property type="entry name" value="FAT atypical cadherin 4"/>
    <property type="match status" value="1"/>
</dbReference>
<feature type="disulfide bond" evidence="8">
    <location>
        <begin position="426"/>
        <end position="435"/>
    </location>
</feature>
<dbReference type="Pfam" id="PF12661">
    <property type="entry name" value="hEGF"/>
    <property type="match status" value="6"/>
</dbReference>
<feature type="domain" description="EGF-like" evidence="13">
    <location>
        <begin position="1244"/>
        <end position="1281"/>
    </location>
</feature>
<dbReference type="EMBL" id="JAUCMV010000004">
    <property type="protein sequence ID" value="KAK0403296.1"/>
    <property type="molecule type" value="Genomic_DNA"/>
</dbReference>
<keyword evidence="10" id="KW-0472">Membrane</keyword>
<keyword evidence="1 8" id="KW-0245">EGF-like domain</keyword>
<feature type="domain" description="EGF-like" evidence="13">
    <location>
        <begin position="1478"/>
        <end position="1514"/>
    </location>
</feature>
<keyword evidence="2 11" id="KW-0732">Signal</keyword>
<feature type="domain" description="EGF-like" evidence="13">
    <location>
        <begin position="361"/>
        <end position="397"/>
    </location>
</feature>
<dbReference type="PROSITE" id="PS01186">
    <property type="entry name" value="EGF_2"/>
    <property type="match status" value="18"/>
</dbReference>
<feature type="disulfide bond" evidence="8">
    <location>
        <begin position="149"/>
        <end position="158"/>
    </location>
</feature>
<dbReference type="FunFam" id="2.10.25.10:FF:000472">
    <property type="entry name" value="Uncharacterized protein, isoform A"/>
    <property type="match status" value="2"/>
</dbReference>
<comment type="caution">
    <text evidence="8">Lacks conserved residue(s) required for the propagation of feature annotation.</text>
</comment>
<feature type="disulfide bond" evidence="8">
    <location>
        <begin position="30"/>
        <end position="47"/>
    </location>
</feature>
<evidence type="ECO:0000256" key="5">
    <source>
        <dbReference type="ARBA" id="ARBA00022837"/>
    </source>
</evidence>
<dbReference type="InterPro" id="IPR000742">
    <property type="entry name" value="EGF"/>
</dbReference>
<dbReference type="Pfam" id="PF23106">
    <property type="entry name" value="EGF_Teneurin"/>
    <property type="match status" value="1"/>
</dbReference>
<evidence type="ECO:0000256" key="4">
    <source>
        <dbReference type="ARBA" id="ARBA00022782"/>
    </source>
</evidence>
<dbReference type="GO" id="GO:0030154">
    <property type="term" value="P:cell differentiation"/>
    <property type="evidence" value="ECO:0007669"/>
    <property type="project" value="UniProtKB-KW"/>
</dbReference>
<feature type="domain" description="EGF-like" evidence="13">
    <location>
        <begin position="273"/>
        <end position="310"/>
    </location>
</feature>
<protein>
    <recommendedName>
        <fullName evidence="16">Protein crumbs</fullName>
    </recommendedName>
</protein>
<dbReference type="GO" id="GO:0016020">
    <property type="term" value="C:membrane"/>
    <property type="evidence" value="ECO:0007669"/>
    <property type="project" value="UniProtKB-SubCell"/>
</dbReference>
<evidence type="ECO:0000259" key="13">
    <source>
        <dbReference type="PROSITE" id="PS50026"/>
    </source>
</evidence>
<feature type="disulfide bond" evidence="8">
    <location>
        <begin position="65"/>
        <end position="75"/>
    </location>
</feature>
<dbReference type="GO" id="GO:0005509">
    <property type="term" value="F:calcium ion binding"/>
    <property type="evidence" value="ECO:0007669"/>
    <property type="project" value="InterPro"/>
</dbReference>
<dbReference type="PROSITE" id="PS01187">
    <property type="entry name" value="EGF_CA"/>
    <property type="match status" value="3"/>
</dbReference>
<feature type="disulfide bond" evidence="8">
    <location>
        <begin position="85"/>
        <end position="94"/>
    </location>
</feature>
<dbReference type="FunFam" id="2.10.25.10:FF:000122">
    <property type="entry name" value="Protein crumbs homolog 2"/>
    <property type="match status" value="1"/>
</dbReference>
<keyword evidence="4" id="KW-0221">Differentiation</keyword>
<feature type="disulfide bond" evidence="8">
    <location>
        <begin position="1710"/>
        <end position="1719"/>
    </location>
</feature>
<feature type="disulfide bond" evidence="8">
    <location>
        <begin position="1541"/>
        <end position="1550"/>
    </location>
</feature>
<feature type="domain" description="Laminin G" evidence="12">
    <location>
        <begin position="1056"/>
        <end position="1242"/>
    </location>
</feature>
<evidence type="ECO:0000256" key="7">
    <source>
        <dbReference type="ARBA" id="ARBA00023180"/>
    </source>
</evidence>
<evidence type="ECO:0000256" key="9">
    <source>
        <dbReference type="SAM" id="MobiDB-lite"/>
    </source>
</evidence>
<proteinExistence type="predicted"/>
<feature type="disulfide bond" evidence="8">
    <location>
        <begin position="1504"/>
        <end position="1513"/>
    </location>
</feature>
<feature type="domain" description="EGF-like" evidence="13">
    <location>
        <begin position="1440"/>
        <end position="1476"/>
    </location>
</feature>
<evidence type="ECO:0000313" key="14">
    <source>
        <dbReference type="EMBL" id="KAK0403296.1"/>
    </source>
</evidence>
<dbReference type="PROSITE" id="PS50026">
    <property type="entry name" value="EGF_3"/>
    <property type="match status" value="24"/>
</dbReference>
<feature type="disulfide bond" evidence="8">
    <location>
        <begin position="225"/>
        <end position="234"/>
    </location>
</feature>
<dbReference type="SUPFAM" id="SSF57184">
    <property type="entry name" value="Growth factor receptor domain"/>
    <property type="match status" value="3"/>
</dbReference>
<dbReference type="InterPro" id="IPR051022">
    <property type="entry name" value="Notch_Cell-Fate_Det"/>
</dbReference>
<comment type="caution">
    <text evidence="14">The sequence shown here is derived from an EMBL/GenBank/DDBJ whole genome shotgun (WGS) entry which is preliminary data.</text>
</comment>
<feature type="domain" description="EGF-like" evidence="13">
    <location>
        <begin position="1553"/>
        <end position="1589"/>
    </location>
</feature>
<feature type="disulfide bond" evidence="8">
    <location>
        <begin position="1020"/>
        <end position="1029"/>
    </location>
</feature>
<dbReference type="CDD" id="cd00054">
    <property type="entry name" value="EGF_CA"/>
    <property type="match status" value="14"/>
</dbReference>
<organism evidence="14 15">
    <name type="scientific">Steinernema hermaphroditum</name>
    <dbReference type="NCBI Taxonomy" id="289476"/>
    <lineage>
        <taxon>Eukaryota</taxon>
        <taxon>Metazoa</taxon>
        <taxon>Ecdysozoa</taxon>
        <taxon>Nematoda</taxon>
        <taxon>Chromadorea</taxon>
        <taxon>Rhabditida</taxon>
        <taxon>Tylenchina</taxon>
        <taxon>Panagrolaimomorpha</taxon>
        <taxon>Strongyloidoidea</taxon>
        <taxon>Steinernematidae</taxon>
        <taxon>Steinernema</taxon>
    </lineage>
</organism>
<dbReference type="InterPro" id="IPR000152">
    <property type="entry name" value="EGF-type_Asp/Asn_hydroxyl_site"/>
</dbReference>
<feature type="domain" description="EGF-like" evidence="13">
    <location>
        <begin position="1402"/>
        <end position="1438"/>
    </location>
</feature>
<feature type="disulfide bond" evidence="8">
    <location>
        <begin position="1579"/>
        <end position="1588"/>
    </location>
</feature>
<feature type="domain" description="EGF-like" evidence="13">
    <location>
        <begin position="767"/>
        <end position="803"/>
    </location>
</feature>
<dbReference type="PROSITE" id="PS50025">
    <property type="entry name" value="LAM_G_DOMAIN"/>
    <property type="match status" value="3"/>
</dbReference>
<feature type="transmembrane region" description="Helical" evidence="10">
    <location>
        <begin position="1731"/>
        <end position="1757"/>
    </location>
</feature>
<accession>A0AA39HCF7</accession>
<feature type="domain" description="EGF-like" evidence="13">
    <location>
        <begin position="558"/>
        <end position="598"/>
    </location>
</feature>
<dbReference type="Proteomes" id="UP001175271">
    <property type="component" value="Unassembled WGS sequence"/>
</dbReference>
<dbReference type="Gene3D" id="2.60.120.200">
    <property type="match status" value="3"/>
</dbReference>
<reference evidence="14" key="1">
    <citation type="submission" date="2023-06" db="EMBL/GenBank/DDBJ databases">
        <title>Genomic analysis of the entomopathogenic nematode Steinernema hermaphroditum.</title>
        <authorList>
            <person name="Schwarz E.M."/>
            <person name="Heppert J.K."/>
            <person name="Baniya A."/>
            <person name="Schwartz H.T."/>
            <person name="Tan C.-H."/>
            <person name="Antoshechkin I."/>
            <person name="Sternberg P.W."/>
            <person name="Goodrich-Blair H."/>
            <person name="Dillman A.R."/>
        </authorList>
    </citation>
    <scope>NUCLEOTIDE SEQUENCE</scope>
    <source>
        <strain evidence="14">PS9179</strain>
        <tissue evidence="14">Whole animal</tissue>
    </source>
</reference>
<feature type="domain" description="EGF-like" evidence="13">
    <location>
        <begin position="1363"/>
        <end position="1400"/>
    </location>
</feature>
<dbReference type="InterPro" id="IPR001881">
    <property type="entry name" value="EGF-like_Ca-bd_dom"/>
</dbReference>
<feature type="domain" description="EGF-like" evidence="13">
    <location>
        <begin position="399"/>
        <end position="436"/>
    </location>
</feature>
<dbReference type="FunFam" id="2.10.25.10:FF:000508">
    <property type="entry name" value="Eyes shut homolog"/>
    <property type="match status" value="1"/>
</dbReference>
<dbReference type="InterPro" id="IPR003645">
    <property type="entry name" value="Fol_N"/>
</dbReference>
<feature type="domain" description="Laminin G" evidence="12">
    <location>
        <begin position="609"/>
        <end position="765"/>
    </location>
</feature>
<feature type="disulfide bond" evidence="8">
    <location>
        <begin position="1519"/>
        <end position="1529"/>
    </location>
</feature>
<feature type="domain" description="EGF-like" evidence="13">
    <location>
        <begin position="1591"/>
        <end position="1628"/>
    </location>
</feature>
<feature type="domain" description="EGF-like" evidence="13">
    <location>
        <begin position="122"/>
        <end position="159"/>
    </location>
</feature>
<keyword evidence="10" id="KW-1133">Transmembrane helix</keyword>
<feature type="disulfide bond" evidence="8">
    <location>
        <begin position="1271"/>
        <end position="1280"/>
    </location>
</feature>
<feature type="disulfide bond" evidence="8">
    <location>
        <begin position="1657"/>
        <end position="1666"/>
    </location>
</feature>
<dbReference type="SUPFAM" id="SSF49899">
    <property type="entry name" value="Concanavalin A-like lectins/glucanases"/>
    <property type="match status" value="3"/>
</dbReference>
<evidence type="ECO:0000256" key="2">
    <source>
        <dbReference type="ARBA" id="ARBA00022729"/>
    </source>
</evidence>
<feature type="disulfide bond" evidence="8">
    <location>
        <begin position="1466"/>
        <end position="1475"/>
    </location>
</feature>
<keyword evidence="7" id="KW-0325">Glycoprotein</keyword>
<feature type="domain" description="EGF-like" evidence="13">
    <location>
        <begin position="21"/>
        <end position="59"/>
    </location>
</feature>
<dbReference type="PANTHER" id="PTHR24049">
    <property type="entry name" value="CRUMBS FAMILY MEMBER"/>
    <property type="match status" value="1"/>
</dbReference>
<feature type="domain" description="EGF-like" evidence="13">
    <location>
        <begin position="1283"/>
        <end position="1322"/>
    </location>
</feature>
<feature type="domain" description="EGF-like" evidence="13">
    <location>
        <begin position="161"/>
        <end position="197"/>
    </location>
</feature>
<dbReference type="SMART" id="SM00179">
    <property type="entry name" value="EGF_CA"/>
    <property type="match status" value="19"/>
</dbReference>
<feature type="domain" description="EGF-like" evidence="13">
    <location>
        <begin position="199"/>
        <end position="235"/>
    </location>
</feature>
<evidence type="ECO:0000256" key="3">
    <source>
        <dbReference type="ARBA" id="ARBA00022737"/>
    </source>
</evidence>
<dbReference type="FunFam" id="2.10.25.10:FF:000125">
    <property type="entry name" value="Neurogenic locus notch protein-like"/>
    <property type="match status" value="1"/>
</dbReference>
<feature type="signal peptide" evidence="11">
    <location>
        <begin position="1"/>
        <end position="22"/>
    </location>
</feature>
<feature type="disulfide bond" evidence="8">
    <location>
        <begin position="300"/>
        <end position="309"/>
    </location>
</feature>
<name>A0AA39HCF7_9BILA</name>
<dbReference type="SMART" id="SM00181">
    <property type="entry name" value="EGF"/>
    <property type="match status" value="25"/>
</dbReference>
<feature type="domain" description="Laminin G" evidence="12">
    <location>
        <begin position="808"/>
        <end position="998"/>
    </location>
</feature>
<feature type="chain" id="PRO_5041391362" description="Protein crumbs" evidence="11">
    <location>
        <begin position="23"/>
        <end position="1795"/>
    </location>
</feature>
<feature type="disulfide bond" evidence="8">
    <location>
        <begin position="1312"/>
        <end position="1321"/>
    </location>
</feature>
<feature type="domain" description="EGF-like" evidence="13">
    <location>
        <begin position="312"/>
        <end position="350"/>
    </location>
</feature>
<evidence type="ECO:0000256" key="6">
    <source>
        <dbReference type="ARBA" id="ARBA00023157"/>
    </source>
</evidence>
<dbReference type="GO" id="GO:0048589">
    <property type="term" value="P:developmental growth"/>
    <property type="evidence" value="ECO:0007669"/>
    <property type="project" value="UniProtKB-ARBA"/>
</dbReference>
<evidence type="ECO:0000256" key="8">
    <source>
        <dbReference type="PROSITE-ProRule" id="PRU00076"/>
    </source>
</evidence>
<evidence type="ECO:0000256" key="1">
    <source>
        <dbReference type="ARBA" id="ARBA00022536"/>
    </source>
</evidence>
<dbReference type="SUPFAM" id="SSF57196">
    <property type="entry name" value="EGF/Laminin"/>
    <property type="match status" value="12"/>
</dbReference>
<feature type="disulfide bond" evidence="8">
    <location>
        <begin position="1428"/>
        <end position="1437"/>
    </location>
</feature>
<keyword evidence="5" id="KW-0106">Calcium</keyword>
<dbReference type="Gene3D" id="2.10.25.10">
    <property type="entry name" value="Laminin"/>
    <property type="match status" value="23"/>
</dbReference>
<keyword evidence="15" id="KW-1185">Reference proteome</keyword>
<dbReference type="InterPro" id="IPR018097">
    <property type="entry name" value="EGF_Ca-bd_CS"/>
</dbReference>
<feature type="domain" description="EGF-like" evidence="13">
    <location>
        <begin position="1680"/>
        <end position="1720"/>
    </location>
</feature>
<evidence type="ECO:0000256" key="10">
    <source>
        <dbReference type="SAM" id="Phobius"/>
    </source>
</evidence>
<feature type="disulfide bond" evidence="8">
    <location>
        <begin position="793"/>
        <end position="802"/>
    </location>
</feature>
<feature type="disulfide bond" evidence="8">
    <location>
        <begin position="340"/>
        <end position="349"/>
    </location>
</feature>
<feature type="disulfide bond" evidence="8">
    <location>
        <begin position="588"/>
        <end position="597"/>
    </location>
</feature>
<evidence type="ECO:0000256" key="11">
    <source>
        <dbReference type="SAM" id="SignalP"/>
    </source>
</evidence>
<feature type="disulfide bond" evidence="8">
    <location>
        <begin position="49"/>
        <end position="58"/>
    </location>
</feature>
<dbReference type="InterPro" id="IPR049883">
    <property type="entry name" value="NOTCH1_EGF-like"/>
</dbReference>
<feature type="disulfide bond" evidence="8">
    <location>
        <begin position="1350"/>
        <end position="1359"/>
    </location>
</feature>
<feature type="disulfide bond" evidence="8">
    <location>
        <begin position="387"/>
        <end position="396"/>
    </location>
</feature>
<dbReference type="InterPro" id="IPR013320">
    <property type="entry name" value="ConA-like_dom_sf"/>
</dbReference>
<evidence type="ECO:0008006" key="16">
    <source>
        <dbReference type="Google" id="ProtNLM"/>
    </source>
</evidence>
<feature type="domain" description="EGF-like" evidence="13">
    <location>
        <begin position="1515"/>
        <end position="1551"/>
    </location>
</feature>
<feature type="disulfide bond" evidence="8">
    <location>
        <begin position="187"/>
        <end position="196"/>
    </location>
</feature>
<keyword evidence="3" id="KW-0677">Repeat</keyword>
<feature type="domain" description="EGF-like" evidence="13">
    <location>
        <begin position="1324"/>
        <end position="1360"/>
    </location>
</feature>
<feature type="domain" description="EGF-like" evidence="13">
    <location>
        <begin position="994"/>
        <end position="1030"/>
    </location>
</feature>
<dbReference type="Pfam" id="PF07645">
    <property type="entry name" value="EGF_CA"/>
    <property type="match status" value="2"/>
</dbReference>
<feature type="domain" description="EGF-like" evidence="13">
    <location>
        <begin position="61"/>
        <end position="95"/>
    </location>
</feature>
<keyword evidence="6 8" id="KW-1015">Disulfide bond</keyword>
<dbReference type="CDD" id="cd00110">
    <property type="entry name" value="LamG"/>
    <property type="match status" value="3"/>
</dbReference>
<evidence type="ECO:0000259" key="12">
    <source>
        <dbReference type="PROSITE" id="PS50025"/>
    </source>
</evidence>
<dbReference type="SMART" id="SM00282">
    <property type="entry name" value="LamG"/>
    <property type="match status" value="3"/>
</dbReference>